<evidence type="ECO:0000313" key="9">
    <source>
        <dbReference type="EMBL" id="AGK62149.1"/>
    </source>
</evidence>
<keyword evidence="6 7" id="KW-0066">ATP synthesis</keyword>
<evidence type="ECO:0000256" key="1">
    <source>
        <dbReference type="ARBA" id="ARBA00005901"/>
    </source>
</evidence>
<dbReference type="OrthoDB" id="4691at2157"/>
<dbReference type="GO" id="GO:0033178">
    <property type="term" value="C:proton-transporting two-sector ATPase complex, catalytic domain"/>
    <property type="evidence" value="ECO:0007669"/>
    <property type="project" value="InterPro"/>
</dbReference>
<comment type="subunit">
    <text evidence="7">Has multiple subunits with at least A(3), B(3), C, D, E, F, H, I and proteolipid K(x).</text>
</comment>
<comment type="subcellular location">
    <subcellularLocation>
        <location evidence="7">Cell membrane</location>
        <topology evidence="7">Peripheral membrane protein</topology>
    </subcellularLocation>
</comment>
<dbReference type="GeneID" id="15393828"/>
<dbReference type="InterPro" id="IPR038495">
    <property type="entry name" value="ATPase_E_C"/>
</dbReference>
<evidence type="ECO:0000256" key="4">
    <source>
        <dbReference type="ARBA" id="ARBA00023065"/>
    </source>
</evidence>
<dbReference type="GO" id="GO:0005524">
    <property type="term" value="F:ATP binding"/>
    <property type="evidence" value="ECO:0007669"/>
    <property type="project" value="UniProtKB-UniRule"/>
</dbReference>
<keyword evidence="7" id="KW-1003">Cell membrane</keyword>
<reference evidence="9 10" key="1">
    <citation type="journal article" date="2013" name="Genome Announc.">
        <title>Complete Genome Sequence of the Thermophilic and Facultatively Chemolithoautotrophic Sulfate Reducer Archaeoglobus sulfaticallidus Strain PM70-1T.</title>
        <authorList>
            <person name="Stokke R."/>
            <person name="Hocking W.P."/>
            <person name="Steinsbu B.O."/>
            <person name="Steen I.H."/>
        </authorList>
    </citation>
    <scope>NUCLEOTIDE SEQUENCE [LARGE SCALE GENOMIC DNA]</scope>
    <source>
        <strain evidence="9">PM70-1</strain>
    </source>
</reference>
<dbReference type="GO" id="GO:0046933">
    <property type="term" value="F:proton-transporting ATP synthase activity, rotational mechanism"/>
    <property type="evidence" value="ECO:0007669"/>
    <property type="project" value="UniProtKB-UniRule"/>
</dbReference>
<keyword evidence="8" id="KW-0175">Coiled coil</keyword>
<keyword evidence="4 7" id="KW-0406">Ion transport</keyword>
<sequence length="183" mass="21348">MPLEPVIEEIVKKGQQRVSEIKSEAEKEVEKIVVEAEEKAKEILKKARDTAENEVERLRKQEISSINLEMKREELNRRKEVLEAVYEKLVEKVKSMDKEEKKKLMEKLLKANEKEGYRVYSNKEDEEIVKSISKMEYAGNIECIGGVVLESADGQFRINLTFDEMLSTLFESKMKEVSEILFK</sequence>
<dbReference type="InterPro" id="IPR002842">
    <property type="entry name" value="ATPase_V1_Esu"/>
</dbReference>
<evidence type="ECO:0000256" key="6">
    <source>
        <dbReference type="ARBA" id="ARBA00023310"/>
    </source>
</evidence>
<dbReference type="GO" id="GO:0005886">
    <property type="term" value="C:plasma membrane"/>
    <property type="evidence" value="ECO:0007669"/>
    <property type="project" value="UniProtKB-SubCell"/>
</dbReference>
<protein>
    <recommendedName>
        <fullName evidence="7">A-type ATP synthase subunit E</fullName>
    </recommendedName>
</protein>
<dbReference type="HAMAP" id="MF_00311">
    <property type="entry name" value="ATP_synth_E_arch"/>
    <property type="match status" value="1"/>
</dbReference>
<dbReference type="Proteomes" id="UP000013307">
    <property type="component" value="Chromosome"/>
</dbReference>
<dbReference type="KEGG" id="ast:Asulf_02196"/>
<comment type="similarity">
    <text evidence="1 7">Belongs to the V-ATPase E subunit family.</text>
</comment>
<evidence type="ECO:0000256" key="3">
    <source>
        <dbReference type="ARBA" id="ARBA00022781"/>
    </source>
</evidence>
<evidence type="ECO:0000256" key="8">
    <source>
        <dbReference type="SAM" id="Coils"/>
    </source>
</evidence>
<gene>
    <name evidence="7" type="primary">atpE</name>
    <name evidence="9" type="ORF">Asulf_02196</name>
</gene>
<evidence type="ECO:0000256" key="7">
    <source>
        <dbReference type="HAMAP-Rule" id="MF_00311"/>
    </source>
</evidence>
<keyword evidence="2 7" id="KW-0813">Transport</keyword>
<comment type="function">
    <text evidence="7">Component of the A-type ATP synthase that produces ATP from ADP in the presence of a proton gradient across the membrane.</text>
</comment>
<name>N0BET3_9EURY</name>
<organism evidence="9 10">
    <name type="scientific">Archaeoglobus sulfaticallidus PM70-1</name>
    <dbReference type="NCBI Taxonomy" id="387631"/>
    <lineage>
        <taxon>Archaea</taxon>
        <taxon>Methanobacteriati</taxon>
        <taxon>Methanobacteriota</taxon>
        <taxon>Archaeoglobi</taxon>
        <taxon>Archaeoglobales</taxon>
        <taxon>Archaeoglobaceae</taxon>
        <taxon>Archaeoglobus</taxon>
    </lineage>
</organism>
<keyword evidence="5 7" id="KW-0472">Membrane</keyword>
<dbReference type="GO" id="GO:0042777">
    <property type="term" value="P:proton motive force-driven plasma membrane ATP synthesis"/>
    <property type="evidence" value="ECO:0007669"/>
    <property type="project" value="UniProtKB-UniRule"/>
</dbReference>
<dbReference type="EMBL" id="CP005290">
    <property type="protein sequence ID" value="AGK62149.1"/>
    <property type="molecule type" value="Genomic_DNA"/>
</dbReference>
<dbReference type="SUPFAM" id="SSF160527">
    <property type="entry name" value="V-type ATPase subunit E-like"/>
    <property type="match status" value="1"/>
</dbReference>
<keyword evidence="3 7" id="KW-0375">Hydrogen ion transport</keyword>
<accession>N0BET3</accession>
<proteinExistence type="inferred from homology"/>
<dbReference type="STRING" id="387631.Asulf_02196"/>
<dbReference type="NCBIfam" id="NF002629">
    <property type="entry name" value="PRK02292.1"/>
    <property type="match status" value="1"/>
</dbReference>
<evidence type="ECO:0000256" key="5">
    <source>
        <dbReference type="ARBA" id="ARBA00023136"/>
    </source>
</evidence>
<dbReference type="AlphaFoldDB" id="N0BET3"/>
<evidence type="ECO:0000313" key="10">
    <source>
        <dbReference type="Proteomes" id="UP000013307"/>
    </source>
</evidence>
<dbReference type="RefSeq" id="WP_015591745.1">
    <property type="nucleotide sequence ID" value="NC_021169.1"/>
</dbReference>
<keyword evidence="10" id="KW-1185">Reference proteome</keyword>
<evidence type="ECO:0000256" key="2">
    <source>
        <dbReference type="ARBA" id="ARBA00022448"/>
    </source>
</evidence>
<dbReference type="Pfam" id="PF01991">
    <property type="entry name" value="vATP-synt_E"/>
    <property type="match status" value="1"/>
</dbReference>
<dbReference type="GO" id="GO:0046961">
    <property type="term" value="F:proton-transporting ATPase activity, rotational mechanism"/>
    <property type="evidence" value="ECO:0007669"/>
    <property type="project" value="InterPro"/>
</dbReference>
<feature type="coiled-coil region" evidence="8">
    <location>
        <begin position="22"/>
        <end position="114"/>
    </location>
</feature>
<dbReference type="HOGENOM" id="CLU_120786_0_0_2"/>
<dbReference type="eggNOG" id="arCOG00869">
    <property type="taxonomic scope" value="Archaea"/>
</dbReference>
<dbReference type="Gene3D" id="3.30.2320.30">
    <property type="entry name" value="ATP synthase, E subunit, C-terminal"/>
    <property type="match status" value="1"/>
</dbReference>